<dbReference type="VEuPathDB" id="VectorBase:AATE003717"/>
<name>A0A182IQT5_ANOAO</name>
<evidence type="ECO:0000313" key="1">
    <source>
        <dbReference type="EnsemblMetazoa" id="AATE003717-PA.1"/>
    </source>
</evidence>
<dbReference type="EnsemblMetazoa" id="AATE003717-RA">
    <property type="protein sequence ID" value="AATE003717-PA.1"/>
    <property type="gene ID" value="AATE003717"/>
</dbReference>
<sequence length="121" mass="12632">MANAPCPPRTAPPPRGSPAAGWGCGTGLIMKPAPIGGPIGLSGDIGAGPCCCPWTGLEWMLFSWFIVGAFEAPPGPVPPRPPFDPLPSRLSRSMLMLPAFFQVVPTFTSACCLPACPDRRD</sequence>
<organism evidence="1">
    <name type="scientific">Anopheles atroparvus</name>
    <name type="common">European mosquito</name>
    <dbReference type="NCBI Taxonomy" id="41427"/>
    <lineage>
        <taxon>Eukaryota</taxon>
        <taxon>Metazoa</taxon>
        <taxon>Ecdysozoa</taxon>
        <taxon>Arthropoda</taxon>
        <taxon>Hexapoda</taxon>
        <taxon>Insecta</taxon>
        <taxon>Pterygota</taxon>
        <taxon>Neoptera</taxon>
        <taxon>Endopterygota</taxon>
        <taxon>Diptera</taxon>
        <taxon>Nematocera</taxon>
        <taxon>Culicoidea</taxon>
        <taxon>Culicidae</taxon>
        <taxon>Anophelinae</taxon>
        <taxon>Anopheles</taxon>
    </lineage>
</organism>
<dbReference type="AlphaFoldDB" id="A0A182IQT5"/>
<reference evidence="1" key="1">
    <citation type="submission" date="2022-08" db="UniProtKB">
        <authorList>
            <consortium name="EnsemblMetazoa"/>
        </authorList>
    </citation>
    <scope>IDENTIFICATION</scope>
    <source>
        <strain evidence="1">EBRO</strain>
    </source>
</reference>
<protein>
    <submittedName>
        <fullName evidence="1">Uncharacterized protein</fullName>
    </submittedName>
</protein>
<accession>A0A182IQT5</accession>
<proteinExistence type="predicted"/>